<comment type="caution">
    <text evidence="1">The sequence shown here is derived from an EMBL/GenBank/DDBJ whole genome shotgun (WGS) entry which is preliminary data.</text>
</comment>
<proteinExistence type="predicted"/>
<evidence type="ECO:0000313" key="2">
    <source>
        <dbReference type="Proteomes" id="UP000020825"/>
    </source>
</evidence>
<dbReference type="AlphaFoldDB" id="X8CEB9"/>
<accession>X8CEB9</accession>
<reference evidence="1 2" key="1">
    <citation type="submission" date="2013-12" db="EMBL/GenBank/DDBJ databases">
        <authorList>
            <person name="Zelazny A."/>
            <person name="Olivier K."/>
            <person name="Holland S."/>
            <person name="Lenaerts A."/>
            <person name="Ordway D."/>
            <person name="DeGroote M.A."/>
            <person name="Parker T."/>
            <person name="Sizemore C."/>
            <person name="Tallon L.J."/>
            <person name="Sadzewicz L.K."/>
            <person name="Sengamalay N."/>
            <person name="Fraser C.M."/>
            <person name="Hine E."/>
            <person name="Shefchek K.A."/>
            <person name="Das S.P."/>
            <person name="Tettelin H."/>
        </authorList>
    </citation>
    <scope>NUCLEOTIDE SEQUENCE [LARGE SCALE GENOMIC DNA]</scope>
    <source>
        <strain evidence="1 2">1956</strain>
    </source>
</reference>
<dbReference type="Proteomes" id="UP000020825">
    <property type="component" value="Unassembled WGS sequence"/>
</dbReference>
<organism evidence="1 2">
    <name type="scientific">Mycobacterium intracellulare 1956</name>
    <dbReference type="NCBI Taxonomy" id="1299331"/>
    <lineage>
        <taxon>Bacteria</taxon>
        <taxon>Bacillati</taxon>
        <taxon>Actinomycetota</taxon>
        <taxon>Actinomycetes</taxon>
        <taxon>Mycobacteriales</taxon>
        <taxon>Mycobacteriaceae</taxon>
        <taxon>Mycobacterium</taxon>
        <taxon>Mycobacterium avium complex (MAC)</taxon>
    </lineage>
</organism>
<dbReference type="EMBL" id="JAOG01000003">
    <property type="protein sequence ID" value="EUA53635.1"/>
    <property type="molecule type" value="Genomic_DNA"/>
</dbReference>
<protein>
    <submittedName>
        <fullName evidence="1">Uncharacterized protein</fullName>
    </submittedName>
</protein>
<sequence length="41" mass="4699">MARRSAASTPRYGRALDVSLMRTILTLTPRRDNIRKQAFAH</sequence>
<name>X8CEB9_MYCIT</name>
<gene>
    <name evidence="1" type="ORF">I550_5273</name>
</gene>
<evidence type="ECO:0000313" key="1">
    <source>
        <dbReference type="EMBL" id="EUA53635.1"/>
    </source>
</evidence>